<dbReference type="Proteomes" id="UP000504637">
    <property type="component" value="Unplaced"/>
</dbReference>
<evidence type="ECO:0000256" key="1">
    <source>
        <dbReference type="SAM" id="MobiDB-lite"/>
    </source>
</evidence>
<name>A0A6J3LW00_9PEZI</name>
<organism evidence="3">
    <name type="scientific">Dissoconium aciculare CBS 342.82</name>
    <dbReference type="NCBI Taxonomy" id="1314786"/>
    <lineage>
        <taxon>Eukaryota</taxon>
        <taxon>Fungi</taxon>
        <taxon>Dikarya</taxon>
        <taxon>Ascomycota</taxon>
        <taxon>Pezizomycotina</taxon>
        <taxon>Dothideomycetes</taxon>
        <taxon>Dothideomycetidae</taxon>
        <taxon>Mycosphaerellales</taxon>
        <taxon>Dissoconiaceae</taxon>
        <taxon>Dissoconium</taxon>
    </lineage>
</organism>
<dbReference type="PANTHER" id="PTHR40644:SF1">
    <property type="entry name" value="UPF0653 PROTEIN C607.02C"/>
    <property type="match status" value="1"/>
</dbReference>
<reference evidence="3" key="1">
    <citation type="submission" date="2020-01" db="EMBL/GenBank/DDBJ databases">
        <authorList>
            <consortium name="DOE Joint Genome Institute"/>
            <person name="Haridas S."/>
            <person name="Albert R."/>
            <person name="Binder M."/>
            <person name="Bloem J."/>
            <person name="Labutti K."/>
            <person name="Salamov A."/>
            <person name="Andreopoulos B."/>
            <person name="Baker S.E."/>
            <person name="Barry K."/>
            <person name="Bills G."/>
            <person name="Bluhm B.H."/>
            <person name="Cannon C."/>
            <person name="Castanera R."/>
            <person name="Culley D.E."/>
            <person name="Daum C."/>
            <person name="Ezra D."/>
            <person name="Gonzalez J.B."/>
            <person name="Henrissat B."/>
            <person name="Kuo A."/>
            <person name="Liang C."/>
            <person name="Lipzen A."/>
            <person name="Lutzoni F."/>
            <person name="Magnuson J."/>
            <person name="Mondo S."/>
            <person name="Nolan M."/>
            <person name="Ohm R."/>
            <person name="Pangilinan J."/>
            <person name="Park H.-J."/>
            <person name="Ramirez L."/>
            <person name="Alfaro M."/>
            <person name="Sun H."/>
            <person name="Tritt A."/>
            <person name="Yoshinaga Y."/>
            <person name="Zwiers L.-H."/>
            <person name="Turgeon B.G."/>
            <person name="Goodwin S.B."/>
            <person name="Spatafora J.W."/>
            <person name="Crous P.W."/>
            <person name="Grigoriev I.V."/>
        </authorList>
    </citation>
    <scope>NUCLEOTIDE SEQUENCE</scope>
    <source>
        <strain evidence="3">CBS 342.82</strain>
    </source>
</reference>
<feature type="region of interest" description="Disordered" evidence="1">
    <location>
        <begin position="27"/>
        <end position="112"/>
    </location>
</feature>
<dbReference type="PANTHER" id="PTHR40644">
    <property type="entry name" value="UPF0653 PROTEIN C607.02C"/>
    <property type="match status" value="1"/>
</dbReference>
<gene>
    <name evidence="3" type="ORF">K489DRAFT_412623</name>
</gene>
<accession>A0A6J3LW00</accession>
<feature type="region of interest" description="Disordered" evidence="1">
    <location>
        <begin position="1"/>
        <end position="20"/>
    </location>
</feature>
<sequence>MPHKHTRKRTGGAKDFDLAPGAVVKPLAAFEHPTVFTKKSSDQPKKRKRNARNEDDTPRAFARLMQMQAGVKPRSGLDDGASRKSKKQKLGQEAPPPPTMPSKTITSDPTLKIQPGERLADFAARVDQALPMGGLTRKGNTKIDGIKERQTKTEKRLKKMYAEWREEDVRRKDAIEEFQEKQEELAEEKETELGGQSLAFPEGKRKKRKRMLGETAMDDDEDPWAVLKERREKPKGLHDVVQAPPTLKVIPKEKFKVRNGAKVNVANVPANAGSLKRREELGDARREVIERYRSMMKGTR</sequence>
<dbReference type="GeneID" id="54365750"/>
<reference evidence="3" key="2">
    <citation type="submission" date="2020-04" db="EMBL/GenBank/DDBJ databases">
        <authorList>
            <consortium name="NCBI Genome Project"/>
        </authorList>
    </citation>
    <scope>NUCLEOTIDE SEQUENCE</scope>
    <source>
        <strain evidence="3">CBS 342.82</strain>
    </source>
</reference>
<proteinExistence type="predicted"/>
<feature type="compositionally biased region" description="Basic residues" evidence="1">
    <location>
        <begin position="1"/>
        <end position="11"/>
    </location>
</feature>
<reference evidence="3" key="3">
    <citation type="submission" date="2025-08" db="UniProtKB">
        <authorList>
            <consortium name="RefSeq"/>
        </authorList>
    </citation>
    <scope>IDENTIFICATION</scope>
    <source>
        <strain evidence="3">CBS 342.82</strain>
    </source>
</reference>
<dbReference type="OrthoDB" id="5876637at2759"/>
<dbReference type="AlphaFoldDB" id="A0A6J3LW00"/>
<evidence type="ECO:0000313" key="3">
    <source>
        <dbReference type="RefSeq" id="XP_033456986.1"/>
    </source>
</evidence>
<keyword evidence="2" id="KW-1185">Reference proteome</keyword>
<evidence type="ECO:0000313" key="2">
    <source>
        <dbReference type="Proteomes" id="UP000504637"/>
    </source>
</evidence>
<feature type="region of interest" description="Disordered" evidence="1">
    <location>
        <begin position="182"/>
        <end position="222"/>
    </location>
</feature>
<evidence type="ECO:0008006" key="4">
    <source>
        <dbReference type="Google" id="ProtNLM"/>
    </source>
</evidence>
<dbReference type="RefSeq" id="XP_033456986.1">
    <property type="nucleotide sequence ID" value="XM_033607951.1"/>
</dbReference>
<protein>
    <recommendedName>
        <fullName evidence="4">Urease accessory protein UreD</fullName>
    </recommendedName>
</protein>